<dbReference type="Pfam" id="PF00106">
    <property type="entry name" value="adh_short"/>
    <property type="match status" value="1"/>
</dbReference>
<protein>
    <submittedName>
        <fullName evidence="4">SDR family oxidoreductase</fullName>
    </submittedName>
</protein>
<dbReference type="PANTHER" id="PTHR42901">
    <property type="entry name" value="ALCOHOL DEHYDROGENASE"/>
    <property type="match status" value="1"/>
</dbReference>
<dbReference type="PRINTS" id="PR00081">
    <property type="entry name" value="GDHRDH"/>
</dbReference>
<evidence type="ECO:0000256" key="3">
    <source>
        <dbReference type="RuleBase" id="RU000363"/>
    </source>
</evidence>
<evidence type="ECO:0000313" key="5">
    <source>
        <dbReference type="Proteomes" id="UP000436181"/>
    </source>
</evidence>
<dbReference type="PRINTS" id="PR00080">
    <property type="entry name" value="SDRFAMILY"/>
</dbReference>
<dbReference type="InterPro" id="IPR002347">
    <property type="entry name" value="SDR_fam"/>
</dbReference>
<organism evidence="4 5">
    <name type="scientific">Corynebacterium zhongnanshanii</name>
    <dbReference type="NCBI Taxonomy" id="2768834"/>
    <lineage>
        <taxon>Bacteria</taxon>
        <taxon>Bacillati</taxon>
        <taxon>Actinomycetota</taxon>
        <taxon>Actinomycetes</taxon>
        <taxon>Mycobacteriales</taxon>
        <taxon>Corynebacteriaceae</taxon>
        <taxon>Corynebacterium</taxon>
    </lineage>
</organism>
<proteinExistence type="inferred from homology"/>
<comment type="caution">
    <text evidence="4">The sequence shown here is derived from an EMBL/GenBank/DDBJ whole genome shotgun (WGS) entry which is preliminary data.</text>
</comment>
<dbReference type="Proteomes" id="UP000436181">
    <property type="component" value="Unassembled WGS sequence"/>
</dbReference>
<dbReference type="SUPFAM" id="SSF51735">
    <property type="entry name" value="NAD(P)-binding Rossmann-fold domains"/>
    <property type="match status" value="1"/>
</dbReference>
<dbReference type="InterPro" id="IPR036291">
    <property type="entry name" value="NAD(P)-bd_dom_sf"/>
</dbReference>
<reference evidence="4 5" key="1">
    <citation type="submission" date="2019-10" db="EMBL/GenBank/DDBJ databases">
        <title>Corynebacterium sp novel species isolated from the respiratory tract of Marmot.</title>
        <authorList>
            <person name="Zhang G."/>
        </authorList>
    </citation>
    <scope>NUCLEOTIDE SEQUENCE [LARGE SCALE GENOMIC DNA]</scope>
    <source>
        <strain evidence="4 5">336</strain>
    </source>
</reference>
<gene>
    <name evidence="4" type="ORF">F8377_09735</name>
</gene>
<sequence>MDINNVNLPVGGRIAVVTGASAGIGEATAKLLAKDGWIVVLSARRPAHLNRVADEIKALGGKAWVAETDVTDLESVQALASTVEEIVEAEGAQGVDLLVNNAGGARGLEPILDTDAADWRWMYEANVMGTLEVTRALFPALEKAEAPQVINVVSVAGRGAYRNGAGYNAAKFGETALTDVMRMEFAERNVRVCQVDPGRVATDFSLNRFKGDQERADSVYADVQNLVAEDIGETIRWIAARPAHMDVESIMIRPIDQV</sequence>
<dbReference type="Gene3D" id="3.40.50.720">
    <property type="entry name" value="NAD(P)-binding Rossmann-like Domain"/>
    <property type="match status" value="1"/>
</dbReference>
<dbReference type="PANTHER" id="PTHR42901:SF1">
    <property type="entry name" value="ALCOHOL DEHYDROGENASE"/>
    <property type="match status" value="1"/>
</dbReference>
<accession>A0ABQ6VC15</accession>
<comment type="similarity">
    <text evidence="1 3">Belongs to the short-chain dehydrogenases/reductases (SDR) family.</text>
</comment>
<name>A0ABQ6VC15_9CORY</name>
<keyword evidence="5" id="KW-1185">Reference proteome</keyword>
<dbReference type="EMBL" id="WBZJ01000004">
    <property type="protein sequence ID" value="KAB3519296.1"/>
    <property type="molecule type" value="Genomic_DNA"/>
</dbReference>
<evidence type="ECO:0000313" key="4">
    <source>
        <dbReference type="EMBL" id="KAB3519296.1"/>
    </source>
</evidence>
<evidence type="ECO:0000256" key="2">
    <source>
        <dbReference type="ARBA" id="ARBA00023002"/>
    </source>
</evidence>
<evidence type="ECO:0000256" key="1">
    <source>
        <dbReference type="ARBA" id="ARBA00006484"/>
    </source>
</evidence>
<keyword evidence="2" id="KW-0560">Oxidoreductase</keyword>